<proteinExistence type="predicted"/>
<feature type="transmembrane region" description="Helical" evidence="7">
    <location>
        <begin position="39"/>
        <end position="59"/>
    </location>
</feature>
<organism evidence="9 10">
    <name type="scientific">Piromyces finnis</name>
    <dbReference type="NCBI Taxonomy" id="1754191"/>
    <lineage>
        <taxon>Eukaryota</taxon>
        <taxon>Fungi</taxon>
        <taxon>Fungi incertae sedis</taxon>
        <taxon>Chytridiomycota</taxon>
        <taxon>Chytridiomycota incertae sedis</taxon>
        <taxon>Neocallimastigomycetes</taxon>
        <taxon>Neocallimastigales</taxon>
        <taxon>Neocallimastigaceae</taxon>
        <taxon>Piromyces</taxon>
    </lineage>
</organism>
<keyword evidence="2" id="KW-1003">Cell membrane</keyword>
<feature type="transmembrane region" description="Helical" evidence="7">
    <location>
        <begin position="365"/>
        <end position="385"/>
    </location>
</feature>
<feature type="transmembrane region" description="Helical" evidence="7">
    <location>
        <begin position="71"/>
        <end position="93"/>
    </location>
</feature>
<keyword evidence="5 7" id="KW-0472">Membrane</keyword>
<keyword evidence="4 7" id="KW-1133">Transmembrane helix</keyword>
<dbReference type="EMBL" id="MCFH01000053">
    <property type="protein sequence ID" value="ORX43369.1"/>
    <property type="molecule type" value="Genomic_DNA"/>
</dbReference>
<dbReference type="AlphaFoldDB" id="A0A1Y1V0I5"/>
<feature type="domain" description="PH" evidence="8">
    <location>
        <begin position="1"/>
        <end position="45"/>
    </location>
</feature>
<evidence type="ECO:0000256" key="7">
    <source>
        <dbReference type="SAM" id="Phobius"/>
    </source>
</evidence>
<dbReference type="Proteomes" id="UP000193719">
    <property type="component" value="Unassembled WGS sequence"/>
</dbReference>
<feature type="transmembrane region" description="Helical" evidence="7">
    <location>
        <begin position="226"/>
        <end position="244"/>
    </location>
</feature>
<keyword evidence="10" id="KW-1185">Reference proteome</keyword>
<dbReference type="GO" id="GO:0005886">
    <property type="term" value="C:plasma membrane"/>
    <property type="evidence" value="ECO:0007669"/>
    <property type="project" value="UniProtKB-SubCell"/>
</dbReference>
<comment type="caution">
    <text evidence="9">The sequence shown here is derived from an EMBL/GenBank/DDBJ whole genome shotgun (WGS) entry which is preliminary data.</text>
</comment>
<keyword evidence="3 7" id="KW-0812">Transmembrane</keyword>
<dbReference type="InterPro" id="IPR002656">
    <property type="entry name" value="Acyl_transf_3_dom"/>
</dbReference>
<dbReference type="STRING" id="1754191.A0A1Y1V0I5"/>
<evidence type="ECO:0000256" key="3">
    <source>
        <dbReference type="ARBA" id="ARBA00022692"/>
    </source>
</evidence>
<feature type="region of interest" description="Disordered" evidence="6">
    <location>
        <begin position="1"/>
        <end position="26"/>
    </location>
</feature>
<dbReference type="GO" id="GO:0009246">
    <property type="term" value="P:enterobacterial common antigen biosynthetic process"/>
    <property type="evidence" value="ECO:0007669"/>
    <property type="project" value="TreeGrafter"/>
</dbReference>
<feature type="compositionally biased region" description="Polar residues" evidence="6">
    <location>
        <begin position="13"/>
        <end position="26"/>
    </location>
</feature>
<sequence length="392" mass="46135">MENEENQGLLAESYSSSEIPSRNVRTSSPKEERQYWIDALRILASYMVVLVHSSSYAIFEVPLFTFNWYGLMFWDAMSRTCVPLFIMISGILFLNPEKEISISKIYKKYISRIAKTLIFWNIFYATIVKYQVNAFNTEYKWDSNVIYDFFSDVVYGKFHMWYLYMCIGLYMVTPLLRAITKDKKIMSYFVILSMTTVQALPFIFNIMNNFKSRSQENIFSNLLGKLAIFLVAGYTCQYVLGYYLSKVEIKNKFLLFLIYVAGIMLLIFTYVIKIIFSILKQKEVTEFGDYNSLNVSVTAIIIFIFFKHTGSKILKKLLNIKGFKFLLLKISQLSFGIYLIHVFYFELFRRLNFNSYSFNSLIFSPIHAFIIWTCSLITISILQYVPYVKNYI</sequence>
<reference evidence="9 10" key="2">
    <citation type="submission" date="2016-08" db="EMBL/GenBank/DDBJ databases">
        <title>Pervasive Adenine N6-methylation of Active Genes in Fungi.</title>
        <authorList>
            <consortium name="DOE Joint Genome Institute"/>
            <person name="Mondo S.J."/>
            <person name="Dannebaum R.O."/>
            <person name="Kuo R.C."/>
            <person name="Labutti K."/>
            <person name="Haridas S."/>
            <person name="Kuo A."/>
            <person name="Salamov A."/>
            <person name="Ahrendt S.R."/>
            <person name="Lipzen A."/>
            <person name="Sullivan W."/>
            <person name="Andreopoulos W.B."/>
            <person name="Clum A."/>
            <person name="Lindquist E."/>
            <person name="Daum C."/>
            <person name="Ramamoorthy G.K."/>
            <person name="Gryganskyi A."/>
            <person name="Culley D."/>
            <person name="Magnuson J.K."/>
            <person name="James T.Y."/>
            <person name="O'Malley M.A."/>
            <person name="Stajich J.E."/>
            <person name="Spatafora J.W."/>
            <person name="Visel A."/>
            <person name="Grigoriev I.V."/>
        </authorList>
    </citation>
    <scope>NUCLEOTIDE SEQUENCE [LARGE SCALE GENOMIC DNA]</scope>
    <source>
        <strain evidence="10">finn</strain>
    </source>
</reference>
<dbReference type="GO" id="GO:0016413">
    <property type="term" value="F:O-acetyltransferase activity"/>
    <property type="evidence" value="ECO:0007669"/>
    <property type="project" value="TreeGrafter"/>
</dbReference>
<dbReference type="PROSITE" id="PS50003">
    <property type="entry name" value="PH_DOMAIN"/>
    <property type="match status" value="1"/>
</dbReference>
<reference evidence="9 10" key="1">
    <citation type="submission" date="2016-08" db="EMBL/GenBank/DDBJ databases">
        <title>Genomes of anaerobic fungi encode conserved fungal cellulosomes for biomass hydrolysis.</title>
        <authorList>
            <consortium name="DOE Joint Genome Institute"/>
            <person name="Haitjema C.H."/>
            <person name="Gilmore S.P."/>
            <person name="Henske J.K."/>
            <person name="Solomon K.V."/>
            <person name="De Groot R."/>
            <person name="Kuo A."/>
            <person name="Mondo S.J."/>
            <person name="Salamov A.A."/>
            <person name="Labutti K."/>
            <person name="Zhao Z."/>
            <person name="Chiniquy J."/>
            <person name="Barry K."/>
            <person name="Brewer H.M."/>
            <person name="Purvine S.O."/>
            <person name="Wright A.T."/>
            <person name="Boxma B."/>
            <person name="Van Alen T."/>
            <person name="Hackstein J.H."/>
            <person name="Baker S.E."/>
            <person name="Grigoriev I.V."/>
            <person name="O'Malley M.A."/>
        </authorList>
    </citation>
    <scope>NUCLEOTIDE SEQUENCE [LARGE SCALE GENOMIC DNA]</scope>
    <source>
        <strain evidence="10">finn</strain>
    </source>
</reference>
<evidence type="ECO:0000256" key="5">
    <source>
        <dbReference type="ARBA" id="ARBA00023136"/>
    </source>
</evidence>
<gene>
    <name evidence="9" type="ORF">BCR36DRAFT_406742</name>
</gene>
<feature type="transmembrane region" description="Helical" evidence="7">
    <location>
        <begin position="326"/>
        <end position="345"/>
    </location>
</feature>
<evidence type="ECO:0000256" key="1">
    <source>
        <dbReference type="ARBA" id="ARBA00004651"/>
    </source>
</evidence>
<dbReference type="InterPro" id="IPR001849">
    <property type="entry name" value="PH_domain"/>
</dbReference>
<evidence type="ECO:0000256" key="4">
    <source>
        <dbReference type="ARBA" id="ARBA00022989"/>
    </source>
</evidence>
<dbReference type="PANTHER" id="PTHR40074">
    <property type="entry name" value="O-ACETYLTRANSFERASE WECH"/>
    <property type="match status" value="1"/>
</dbReference>
<accession>A0A1Y1V0I5</accession>
<dbReference type="PANTHER" id="PTHR40074:SF2">
    <property type="entry name" value="O-ACETYLTRANSFERASE WECH"/>
    <property type="match status" value="1"/>
</dbReference>
<evidence type="ECO:0000259" key="8">
    <source>
        <dbReference type="PROSITE" id="PS50003"/>
    </source>
</evidence>
<evidence type="ECO:0000256" key="2">
    <source>
        <dbReference type="ARBA" id="ARBA00022475"/>
    </source>
</evidence>
<evidence type="ECO:0000313" key="9">
    <source>
        <dbReference type="EMBL" id="ORX43369.1"/>
    </source>
</evidence>
<protein>
    <recommendedName>
        <fullName evidence="8">PH domain-containing protein</fullName>
    </recommendedName>
</protein>
<feature type="transmembrane region" description="Helical" evidence="7">
    <location>
        <begin position="113"/>
        <end position="132"/>
    </location>
</feature>
<name>A0A1Y1V0I5_9FUNG</name>
<feature type="transmembrane region" description="Helical" evidence="7">
    <location>
        <begin position="290"/>
        <end position="306"/>
    </location>
</feature>
<comment type="subcellular location">
    <subcellularLocation>
        <location evidence="1">Cell membrane</location>
        <topology evidence="1">Multi-pass membrane protein</topology>
    </subcellularLocation>
</comment>
<dbReference type="Pfam" id="PF01757">
    <property type="entry name" value="Acyl_transf_3"/>
    <property type="match status" value="1"/>
</dbReference>
<evidence type="ECO:0000256" key="6">
    <source>
        <dbReference type="SAM" id="MobiDB-lite"/>
    </source>
</evidence>
<evidence type="ECO:0000313" key="10">
    <source>
        <dbReference type="Proteomes" id="UP000193719"/>
    </source>
</evidence>
<dbReference type="OrthoDB" id="2137890at2759"/>
<feature type="transmembrane region" description="Helical" evidence="7">
    <location>
        <begin position="161"/>
        <end position="179"/>
    </location>
</feature>
<feature type="transmembrane region" description="Helical" evidence="7">
    <location>
        <begin position="256"/>
        <end position="278"/>
    </location>
</feature>
<feature type="transmembrane region" description="Helical" evidence="7">
    <location>
        <begin position="186"/>
        <end position="206"/>
    </location>
</feature>